<dbReference type="Gene3D" id="3.40.190.10">
    <property type="entry name" value="Periplasmic binding protein-like II"/>
    <property type="match status" value="2"/>
</dbReference>
<evidence type="ECO:0000256" key="8">
    <source>
        <dbReference type="HAMAP-Rule" id="MF_02016"/>
    </source>
</evidence>
<feature type="region of interest" description="LT domain" evidence="8">
    <location>
        <begin position="279"/>
        <end position="503"/>
    </location>
</feature>
<dbReference type="InterPro" id="IPR000189">
    <property type="entry name" value="Transglyc_AS"/>
</dbReference>
<dbReference type="PROSITE" id="PS00922">
    <property type="entry name" value="TRANSGLYCOSYLASE"/>
    <property type="match status" value="1"/>
</dbReference>
<accession>A0A363UJX8</accession>
<keyword evidence="6 8" id="KW-0456">Lyase</keyword>
<evidence type="ECO:0000256" key="7">
    <source>
        <dbReference type="ARBA" id="ARBA00023316"/>
    </source>
</evidence>
<dbReference type="Pfam" id="PF00497">
    <property type="entry name" value="SBP_bac_3"/>
    <property type="match status" value="1"/>
</dbReference>
<dbReference type="Gene3D" id="1.10.530.10">
    <property type="match status" value="1"/>
</dbReference>
<dbReference type="GO" id="GO:0071555">
    <property type="term" value="P:cell wall organization"/>
    <property type="evidence" value="ECO:0007669"/>
    <property type="project" value="UniProtKB-KW"/>
</dbReference>
<dbReference type="PANTHER" id="PTHR35936">
    <property type="entry name" value="MEMBRANE-BOUND LYTIC MUREIN TRANSGLYCOSYLASE F"/>
    <property type="match status" value="1"/>
</dbReference>
<dbReference type="GO" id="GO:0009253">
    <property type="term" value="P:peptidoglycan catabolic process"/>
    <property type="evidence" value="ECO:0007669"/>
    <property type="project" value="TreeGrafter"/>
</dbReference>
<evidence type="ECO:0000313" key="12">
    <source>
        <dbReference type="Proteomes" id="UP000251800"/>
    </source>
</evidence>
<keyword evidence="7 8" id="KW-0961">Cell wall biogenesis/degradation</keyword>
<dbReference type="AlphaFoldDB" id="A0A363UJX8"/>
<organism evidence="11 12">
    <name type="scientific">Abyssibacter profundi</name>
    <dbReference type="NCBI Taxonomy" id="2182787"/>
    <lineage>
        <taxon>Bacteria</taxon>
        <taxon>Pseudomonadati</taxon>
        <taxon>Pseudomonadota</taxon>
        <taxon>Gammaproteobacteria</taxon>
        <taxon>Chromatiales</taxon>
        <taxon>Oceanococcaceae</taxon>
        <taxon>Abyssibacter</taxon>
    </lineage>
</organism>
<dbReference type="InterPro" id="IPR001638">
    <property type="entry name" value="Solute-binding_3/MltF_N"/>
</dbReference>
<dbReference type="CDD" id="cd13403">
    <property type="entry name" value="MLTF-like"/>
    <property type="match status" value="1"/>
</dbReference>
<comment type="catalytic activity">
    <reaction evidence="8">
        <text>Exolytic cleavage of the (1-&gt;4)-beta-glycosidic linkage between N-acetylmuramic acid (MurNAc) and N-acetylglucosamine (GlcNAc) residues in peptidoglycan, from either the reducing or the non-reducing ends of the peptidoglycan chains, with concomitant formation of a 1,6-anhydrobond in the MurNAc residue.</text>
        <dbReference type="EC" id="4.2.2.n1"/>
    </reaction>
</comment>
<dbReference type="CDD" id="cd01009">
    <property type="entry name" value="PBP2_YfhD_N"/>
    <property type="match status" value="1"/>
</dbReference>
<evidence type="ECO:0000259" key="10">
    <source>
        <dbReference type="SMART" id="SM00062"/>
    </source>
</evidence>
<name>A0A363UJX8_9GAMM</name>
<keyword evidence="12" id="KW-1185">Reference proteome</keyword>
<dbReference type="Pfam" id="PF01464">
    <property type="entry name" value="SLT"/>
    <property type="match status" value="1"/>
</dbReference>
<evidence type="ECO:0000256" key="1">
    <source>
        <dbReference type="ARBA" id="ARBA00007734"/>
    </source>
</evidence>
<comment type="function">
    <text evidence="8">Murein-degrading enzyme that degrades murein glycan strands and insoluble, high-molecular weight murein sacculi, with the concomitant formation of a 1,6-anhydromuramoyl product. Lytic transglycosylases (LTs) play an integral role in the metabolism of the peptidoglycan (PG) sacculus. Their lytic action creates space within the PG sacculus to allow for its expansion as well as for the insertion of various structures such as secretion systems and flagella.</text>
</comment>
<sequence>MGSCAGRRVDDNDLRGHRWTRLLSLALVLLITLGTAMTCSLPGTELDAMQVRGNLRVATINRATTYFSDAQGEPAGFDYDLLVLLAERLDLELDLQVYSFERDALDAVARGEADLAATGSMATQARRDRFRFGPTLRTVKPQVVYRRGSRKPRGLDELDDPLRVAADSAISDVVERIASSHPDLSWTAIEDADDDTLLYQVAENEHPVAAASSDVISISRRFYPRLTVAFDLDAPLPVAWAFPQTSDHSLYNAVVAFVVDLKASTELDRIRDRYFGQLGRLDYVGSREFSRDVDRLLPRYRSYFEEAAKANDLDWRLLAAVGYQESHWEANARSPTGVRGIMMLTKDTAKYLKIANRRDPKQSIFGGARYLRDQIDRMPPSITEPDRTWMALAAYNLGRGHLLDAREITAELGGDPDRWVDVRAALPLLTQAKWHSKTRYGYARGHEAVNYVGNIRTYYDILNWITGVETGIPSGEAPPEQQTPSQREPDPSTRALDLESPIL</sequence>
<evidence type="ECO:0000256" key="6">
    <source>
        <dbReference type="ARBA" id="ARBA00023239"/>
    </source>
</evidence>
<dbReference type="InterPro" id="IPR023703">
    <property type="entry name" value="MltF"/>
</dbReference>
<dbReference type="Proteomes" id="UP000251800">
    <property type="component" value="Unassembled WGS sequence"/>
</dbReference>
<dbReference type="EMBL" id="QEQK01000009">
    <property type="protein sequence ID" value="PWN55728.1"/>
    <property type="molecule type" value="Genomic_DNA"/>
</dbReference>
<dbReference type="SUPFAM" id="SSF53850">
    <property type="entry name" value="Periplasmic binding protein-like II"/>
    <property type="match status" value="1"/>
</dbReference>
<comment type="similarity">
    <text evidence="8">In the C-terminal section; belongs to the transglycosylase Slt family.</text>
</comment>
<dbReference type="GO" id="GO:0009279">
    <property type="term" value="C:cell outer membrane"/>
    <property type="evidence" value="ECO:0007669"/>
    <property type="project" value="UniProtKB-SubCell"/>
</dbReference>
<dbReference type="HAMAP" id="MF_02016">
    <property type="entry name" value="MltF"/>
    <property type="match status" value="1"/>
</dbReference>
<evidence type="ECO:0000256" key="3">
    <source>
        <dbReference type="ARBA" id="ARBA00022729"/>
    </source>
</evidence>
<dbReference type="SUPFAM" id="SSF53955">
    <property type="entry name" value="Lysozyme-like"/>
    <property type="match status" value="1"/>
</dbReference>
<evidence type="ECO:0000256" key="4">
    <source>
        <dbReference type="ARBA" id="ARBA00023136"/>
    </source>
</evidence>
<comment type="similarity">
    <text evidence="2">Belongs to the bacterial solute-binding protein 3 family.</text>
</comment>
<dbReference type="EC" id="4.2.2.n1" evidence="8"/>
<proteinExistence type="inferred from homology"/>
<evidence type="ECO:0000313" key="11">
    <source>
        <dbReference type="EMBL" id="PWN55728.1"/>
    </source>
</evidence>
<dbReference type="InterPro" id="IPR008258">
    <property type="entry name" value="Transglycosylase_SLT_dom_1"/>
</dbReference>
<dbReference type="InterPro" id="IPR023346">
    <property type="entry name" value="Lysozyme-like_dom_sf"/>
</dbReference>
<dbReference type="PANTHER" id="PTHR35936:SF32">
    <property type="entry name" value="MEMBRANE-BOUND LYTIC MUREIN TRANSGLYCOSYLASE F"/>
    <property type="match status" value="1"/>
</dbReference>
<feature type="domain" description="Solute-binding protein family 3/N-terminal" evidence="10">
    <location>
        <begin position="54"/>
        <end position="278"/>
    </location>
</feature>
<reference evidence="11 12" key="1">
    <citation type="submission" date="2018-05" db="EMBL/GenBank/DDBJ databases">
        <title>Abyssibacter profundi OUC007T gen. nov., sp. nov, a marine bacterium isolated from seawater of the Mariana Trench.</title>
        <authorList>
            <person name="Zhou S."/>
        </authorList>
    </citation>
    <scope>NUCLEOTIDE SEQUENCE [LARGE SCALE GENOMIC DNA]</scope>
    <source>
        <strain evidence="11 12">OUC007</strain>
    </source>
</reference>
<dbReference type="NCBIfam" id="NF008112">
    <property type="entry name" value="PRK10859.1"/>
    <property type="match status" value="1"/>
</dbReference>
<comment type="subcellular location">
    <subcellularLocation>
        <location evidence="8">Cell outer membrane</location>
        <topology evidence="8">Peripheral membrane protein</topology>
    </subcellularLocation>
    <text evidence="8">Attached to the inner leaflet of the outer membrane.</text>
</comment>
<gene>
    <name evidence="8" type="primary">mltF</name>
    <name evidence="11" type="ORF">DEH80_11540</name>
</gene>
<dbReference type="OrthoDB" id="9815002at2"/>
<keyword evidence="4 8" id="KW-0472">Membrane</keyword>
<comment type="domain">
    <text evidence="8">The N-terminal domain does not have lytic activity and probably modulates enzymatic activity. The C-terminal domain is the catalytic active domain.</text>
</comment>
<evidence type="ECO:0000256" key="5">
    <source>
        <dbReference type="ARBA" id="ARBA00023237"/>
    </source>
</evidence>
<comment type="caution">
    <text evidence="8">Lacks conserved residue(s) required for the propagation of feature annotation.</text>
</comment>
<evidence type="ECO:0000256" key="9">
    <source>
        <dbReference type="SAM" id="MobiDB-lite"/>
    </source>
</evidence>
<keyword evidence="5 8" id="KW-0998">Cell outer membrane</keyword>
<feature type="active site" evidence="8">
    <location>
        <position position="325"/>
    </location>
</feature>
<evidence type="ECO:0000256" key="2">
    <source>
        <dbReference type="ARBA" id="ARBA00010333"/>
    </source>
</evidence>
<feature type="region of interest" description="Disordered" evidence="9">
    <location>
        <begin position="472"/>
        <end position="503"/>
    </location>
</feature>
<dbReference type="GO" id="GO:0008933">
    <property type="term" value="F:peptidoglycan lytic transglycosylase activity"/>
    <property type="evidence" value="ECO:0007669"/>
    <property type="project" value="UniProtKB-UniRule"/>
</dbReference>
<protein>
    <recommendedName>
        <fullName evidence="8">Membrane-bound lytic murein transglycosylase F</fullName>
        <ecNumber evidence="8">4.2.2.n1</ecNumber>
    </recommendedName>
    <alternativeName>
        <fullName evidence="8">Murein lyase F</fullName>
    </alternativeName>
</protein>
<dbReference type="SMART" id="SM00062">
    <property type="entry name" value="PBPb"/>
    <property type="match status" value="1"/>
</dbReference>
<comment type="caution">
    <text evidence="11">The sequence shown here is derived from an EMBL/GenBank/DDBJ whole genome shotgun (WGS) entry which is preliminary data.</text>
</comment>
<dbReference type="GO" id="GO:0016998">
    <property type="term" value="P:cell wall macromolecule catabolic process"/>
    <property type="evidence" value="ECO:0007669"/>
    <property type="project" value="UniProtKB-UniRule"/>
</dbReference>
<comment type="similarity">
    <text evidence="1">Belongs to the transglycosylase Slt family.</text>
</comment>
<comment type="similarity">
    <text evidence="8">In the N-terminal section; belongs to the bacterial solute-binding protein 3 family.</text>
</comment>
<keyword evidence="3 8" id="KW-0732">Signal</keyword>